<protein>
    <submittedName>
        <fullName evidence="1">Uncharacterized protein</fullName>
    </submittedName>
</protein>
<accession>A0A843VUM7</accession>
<comment type="caution">
    <text evidence="1">The sequence shown here is derived from an EMBL/GenBank/DDBJ whole genome shotgun (WGS) entry which is preliminary data.</text>
</comment>
<dbReference type="Proteomes" id="UP000652761">
    <property type="component" value="Unassembled WGS sequence"/>
</dbReference>
<sequence>MRVRTRVEDKTSVDAPDRRRRHFLREGPNAVVLRVEVRLLSSGRARVGRRRRDGSRSPLS</sequence>
<evidence type="ECO:0000313" key="1">
    <source>
        <dbReference type="EMBL" id="MQL95923.1"/>
    </source>
</evidence>
<evidence type="ECO:0000313" key="2">
    <source>
        <dbReference type="Proteomes" id="UP000652761"/>
    </source>
</evidence>
<dbReference type="EMBL" id="NMUH01001854">
    <property type="protein sequence ID" value="MQL95923.1"/>
    <property type="molecule type" value="Genomic_DNA"/>
</dbReference>
<keyword evidence="2" id="KW-1185">Reference proteome</keyword>
<proteinExistence type="predicted"/>
<organism evidence="1 2">
    <name type="scientific">Colocasia esculenta</name>
    <name type="common">Wild taro</name>
    <name type="synonym">Arum esculentum</name>
    <dbReference type="NCBI Taxonomy" id="4460"/>
    <lineage>
        <taxon>Eukaryota</taxon>
        <taxon>Viridiplantae</taxon>
        <taxon>Streptophyta</taxon>
        <taxon>Embryophyta</taxon>
        <taxon>Tracheophyta</taxon>
        <taxon>Spermatophyta</taxon>
        <taxon>Magnoliopsida</taxon>
        <taxon>Liliopsida</taxon>
        <taxon>Araceae</taxon>
        <taxon>Aroideae</taxon>
        <taxon>Colocasieae</taxon>
        <taxon>Colocasia</taxon>
    </lineage>
</organism>
<name>A0A843VUM7_COLES</name>
<gene>
    <name evidence="1" type="ORF">Taro_028593</name>
</gene>
<reference evidence="1" key="1">
    <citation type="submission" date="2017-07" db="EMBL/GenBank/DDBJ databases">
        <title>Taro Niue Genome Assembly and Annotation.</title>
        <authorList>
            <person name="Atibalentja N."/>
            <person name="Keating K."/>
            <person name="Fields C.J."/>
        </authorList>
    </citation>
    <scope>NUCLEOTIDE SEQUENCE</scope>
    <source>
        <strain evidence="1">Niue_2</strain>
        <tissue evidence="1">Leaf</tissue>
    </source>
</reference>
<dbReference type="AlphaFoldDB" id="A0A843VUM7"/>